<dbReference type="Gene3D" id="3.40.50.1100">
    <property type="match status" value="2"/>
</dbReference>
<dbReference type="eggNOG" id="COG0031">
    <property type="taxonomic scope" value="Bacteria"/>
</dbReference>
<evidence type="ECO:0000259" key="3">
    <source>
        <dbReference type="Pfam" id="PF00291"/>
    </source>
</evidence>
<dbReference type="STRING" id="177437.HRM2_20100"/>
<evidence type="ECO:0000256" key="2">
    <source>
        <dbReference type="ARBA" id="ARBA00022898"/>
    </source>
</evidence>
<organism evidence="4 5">
    <name type="scientific">Desulforapulum autotrophicum (strain ATCC 43914 / DSM 3382 / VKM B-1955 / HRM2)</name>
    <name type="common">Desulfobacterium autotrophicum</name>
    <dbReference type="NCBI Taxonomy" id="177437"/>
    <lineage>
        <taxon>Bacteria</taxon>
        <taxon>Pseudomonadati</taxon>
        <taxon>Thermodesulfobacteriota</taxon>
        <taxon>Desulfobacteria</taxon>
        <taxon>Desulfobacterales</taxon>
        <taxon>Desulfobacteraceae</taxon>
        <taxon>Desulforapulum</taxon>
    </lineage>
</organism>
<dbReference type="PROSITE" id="PS00165">
    <property type="entry name" value="DEHYDRATASE_SER_THR"/>
    <property type="match status" value="1"/>
</dbReference>
<dbReference type="PANTHER" id="PTHR10314">
    <property type="entry name" value="CYSTATHIONINE BETA-SYNTHASE"/>
    <property type="match status" value="1"/>
</dbReference>
<dbReference type="KEGG" id="dat:HRM2_20100"/>
<comment type="cofactor">
    <cofactor evidence="1">
        <name>pyridoxal 5'-phosphate</name>
        <dbReference type="ChEBI" id="CHEBI:597326"/>
    </cofactor>
</comment>
<evidence type="ECO:0000256" key="1">
    <source>
        <dbReference type="ARBA" id="ARBA00001933"/>
    </source>
</evidence>
<protein>
    <submittedName>
        <fullName evidence="4">CysK</fullName>
        <ecNumber evidence="4">2.5.1.47</ecNumber>
    </submittedName>
</protein>
<keyword evidence="5" id="KW-1185">Reference proteome</keyword>
<reference evidence="4 5" key="1">
    <citation type="journal article" date="2009" name="Environ. Microbiol.">
        <title>Genome sequence of Desulfobacterium autotrophicum HRM2, a marine sulfate reducer oxidizing organic carbon completely to carbon dioxide.</title>
        <authorList>
            <person name="Strittmatter A.W."/>
            <person name="Liesegang H."/>
            <person name="Rabus R."/>
            <person name="Decker I."/>
            <person name="Amann J."/>
            <person name="Andres S."/>
            <person name="Henne A."/>
            <person name="Fricke W.F."/>
            <person name="Martinez-Arias R."/>
            <person name="Bartels D."/>
            <person name="Goesmann A."/>
            <person name="Krause L."/>
            <person name="Puehler A."/>
            <person name="Klenk H.P."/>
            <person name="Richter M."/>
            <person name="Schuler M."/>
            <person name="Gloeckner F.O."/>
            <person name="Meyerdierks A."/>
            <person name="Gottschalk G."/>
            <person name="Amann R."/>
        </authorList>
    </citation>
    <scope>NUCLEOTIDE SEQUENCE [LARGE SCALE GENOMIC DNA]</scope>
    <source>
        <strain evidence="5">ATCC 43914 / DSM 3382 / HRM2</strain>
    </source>
</reference>
<dbReference type="AlphaFoldDB" id="C0QCN4"/>
<dbReference type="InterPro" id="IPR000634">
    <property type="entry name" value="Ser/Thr_deHydtase_PyrdxlP-BS"/>
</dbReference>
<dbReference type="InterPro" id="IPR001926">
    <property type="entry name" value="TrpB-like_PALP"/>
</dbReference>
<dbReference type="Proteomes" id="UP000000442">
    <property type="component" value="Chromosome"/>
</dbReference>
<dbReference type="InterPro" id="IPR050214">
    <property type="entry name" value="Cys_Synth/Cystath_Beta-Synth"/>
</dbReference>
<dbReference type="InterPro" id="IPR001216">
    <property type="entry name" value="P-phosphate_BS"/>
</dbReference>
<dbReference type="HOGENOM" id="CLU_021018_2_6_7"/>
<evidence type="ECO:0000313" key="4">
    <source>
        <dbReference type="EMBL" id="ACN15111.1"/>
    </source>
</evidence>
<dbReference type="SUPFAM" id="SSF53686">
    <property type="entry name" value="Tryptophan synthase beta subunit-like PLP-dependent enzymes"/>
    <property type="match status" value="1"/>
</dbReference>
<dbReference type="GO" id="GO:0006535">
    <property type="term" value="P:cysteine biosynthetic process from serine"/>
    <property type="evidence" value="ECO:0007669"/>
    <property type="project" value="InterPro"/>
</dbReference>
<dbReference type="PROSITE" id="PS00901">
    <property type="entry name" value="CYS_SYNTHASE"/>
    <property type="match status" value="1"/>
</dbReference>
<sequence length="63" mass="6961">MGKNMQNSLLGLIGNTPLVEVKRFNDNPEVKILAKLEYLNPGGSIKDRAALYMIEQAEKSGEL</sequence>
<keyword evidence="2" id="KW-0663">Pyridoxal phosphate</keyword>
<dbReference type="RefSeq" id="WP_015903889.1">
    <property type="nucleotide sequence ID" value="NC_012108.1"/>
</dbReference>
<accession>C0QCN4</accession>
<keyword evidence="4" id="KW-0808">Transferase</keyword>
<dbReference type="InterPro" id="IPR036052">
    <property type="entry name" value="TrpB-like_PALP_sf"/>
</dbReference>
<dbReference type="GO" id="GO:0030170">
    <property type="term" value="F:pyridoxal phosphate binding"/>
    <property type="evidence" value="ECO:0007669"/>
    <property type="project" value="InterPro"/>
</dbReference>
<dbReference type="EC" id="2.5.1.47" evidence="4"/>
<feature type="domain" description="Tryptophan synthase beta chain-like PALP" evidence="3">
    <location>
        <begin position="11"/>
        <end position="60"/>
    </location>
</feature>
<evidence type="ECO:0000313" key="5">
    <source>
        <dbReference type="Proteomes" id="UP000000442"/>
    </source>
</evidence>
<dbReference type="Pfam" id="PF00291">
    <property type="entry name" value="PALP"/>
    <property type="match status" value="1"/>
</dbReference>
<dbReference type="GO" id="GO:0004124">
    <property type="term" value="F:cysteine synthase activity"/>
    <property type="evidence" value="ECO:0007669"/>
    <property type="project" value="UniProtKB-EC"/>
</dbReference>
<dbReference type="EMBL" id="CP001087">
    <property type="protein sequence ID" value="ACN15111.1"/>
    <property type="molecule type" value="Genomic_DNA"/>
</dbReference>
<gene>
    <name evidence="4" type="primary">cysK</name>
    <name evidence="4" type="ordered locus">HRM2_20100</name>
</gene>
<name>C0QCN4_DESAH</name>
<proteinExistence type="predicted"/>